<gene>
    <name evidence="6" type="ORF">PPERSA_00154</name>
</gene>
<protein>
    <recommendedName>
        <fullName evidence="5">EF-hand domain-containing protein</fullName>
    </recommendedName>
</protein>
<dbReference type="EMBL" id="LDAU01000164">
    <property type="protein sequence ID" value="KRX01781.1"/>
    <property type="molecule type" value="Genomic_DNA"/>
</dbReference>
<keyword evidence="1" id="KW-0106">Calcium</keyword>
<accession>A0A0V0QID2</accession>
<keyword evidence="4" id="KW-1133">Transmembrane helix</keyword>
<dbReference type="InParanoid" id="A0A0V0QID2"/>
<evidence type="ECO:0000256" key="3">
    <source>
        <dbReference type="SAM" id="MobiDB-lite"/>
    </source>
</evidence>
<evidence type="ECO:0000256" key="1">
    <source>
        <dbReference type="ARBA" id="ARBA00022837"/>
    </source>
</evidence>
<keyword evidence="4" id="KW-0472">Membrane</keyword>
<feature type="domain" description="EF-hand" evidence="5">
    <location>
        <begin position="953"/>
        <end position="988"/>
    </location>
</feature>
<dbReference type="InterPro" id="IPR018247">
    <property type="entry name" value="EF_Hand_1_Ca_BS"/>
</dbReference>
<feature type="region of interest" description="Disordered" evidence="3">
    <location>
        <begin position="602"/>
        <end position="637"/>
    </location>
</feature>
<dbReference type="PROSITE" id="PS00018">
    <property type="entry name" value="EF_HAND_1"/>
    <property type="match status" value="1"/>
</dbReference>
<keyword evidence="4" id="KW-0812">Transmembrane</keyword>
<evidence type="ECO:0000313" key="7">
    <source>
        <dbReference type="Proteomes" id="UP000054937"/>
    </source>
</evidence>
<dbReference type="InterPro" id="IPR002048">
    <property type="entry name" value="EF_hand_dom"/>
</dbReference>
<name>A0A0V0QID2_PSEPJ</name>
<proteinExistence type="predicted"/>
<dbReference type="Proteomes" id="UP000054937">
    <property type="component" value="Unassembled WGS sequence"/>
</dbReference>
<keyword evidence="2" id="KW-0175">Coiled coil</keyword>
<feature type="compositionally biased region" description="Low complexity" evidence="3">
    <location>
        <begin position="607"/>
        <end position="635"/>
    </location>
</feature>
<evidence type="ECO:0000313" key="6">
    <source>
        <dbReference type="EMBL" id="KRX01781.1"/>
    </source>
</evidence>
<dbReference type="PROSITE" id="PS50222">
    <property type="entry name" value="EF_HAND_2"/>
    <property type="match status" value="1"/>
</dbReference>
<dbReference type="OrthoDB" id="326251at2759"/>
<sequence length="1127" mass="131129">MNIFSSCSPQVKEIGEYFVQKLFAIIQNYKYYNGSTILNSTDLNNQASEDLYSCLKLAQQKAQNSKKIELIEELILFESKSLPTLSKFNTPQALQPLKSILNTFLLSEKNLKHPSSIAQIFENLSKTNFISQKHNGHLQQILHLFNYEQLITFLNRPEDFQEQLKKESKKLNKNLNLNNKNNDGQIPEPIAKLFQIILEKKIKNHTQKQLFTQLFDFVFVFNLKDPLLSIGQKMLQYYNTTNNGNNQQIINTFGIISLSLFSNFQKITMEQSQIFILYMFNILGLIETNQFQKEINTYKIQENAEKLLEFNGNVQKSKILNGISFIGTCSKAIDQKKAQKYLQNFIMNNIVKKGGPLIQKKENQAEDDKQKIQAIGQLFLCMFVQFSDFFRNDQDKIIEIIQKAEFTIKEFAQEKIDFFQITCDIIFVSFDILKNKNILSTKQVLEKYSNNFHRYFKMLNNITSSFLSEGDEELKFFIDFLIDSLEKFIFTDTTNLKEELITQFAQNIGTLFKRIIFQSLNTQQNKQISYFNNDQTSFNTYKKALRDYTKLENTYHEKKLQINALKLNLQETSIQKNQHTQNLNTFYQRYGQLDSAKLFKNGPEEIPNPSLNPNLNPNVNPNANPNANPNDNPNLKQTTKAKQNLNKYSAHLNQISHLSFYQKYLSQLEKETQNIENQQIKTNFSQVIEKFKIQLKDLKQFFDQKEVKNFSLNLNLDDSFLPEKDKSDANQLQQQQNELISQLEEIVNEIIFNFKINFHYINQFDPTVYEKTQDTSFLQQLEFQIFYGIQIFDVKQQLRNLEIFAEKAQLKITNLVQKQLNSEAKKIEKLKNLAKLDPKIDKILSKTDFIIQKIVQIQKIYAQKLSPLIEDFDINGFDFAIFINKFVPEIVQLANFDPDSSQANVFIQNVTNSIICLINCQFDQIHDDLFQINMKMNDPSFNQFNKIKEKIEEQGLQPREIFKLADLDGGGTLDMREFQLYFKKIGIDLSEHRVNEIFAQAKKASPQIQQSSEQHLDEEEFIKAYEYVLSYSMILTLEKMGITRTKLTIILIYLVVILLLIFLFIFVGVAAFAIPGAFGAMINSLFPIMGGTGLSKANNSKSEKKKDFTKIKETIKESLATIQNTDI</sequence>
<organism evidence="6 7">
    <name type="scientific">Pseudocohnilembus persalinus</name>
    <name type="common">Ciliate</name>
    <dbReference type="NCBI Taxonomy" id="266149"/>
    <lineage>
        <taxon>Eukaryota</taxon>
        <taxon>Sar</taxon>
        <taxon>Alveolata</taxon>
        <taxon>Ciliophora</taxon>
        <taxon>Intramacronucleata</taxon>
        <taxon>Oligohymenophorea</taxon>
        <taxon>Scuticociliatia</taxon>
        <taxon>Philasterida</taxon>
        <taxon>Pseudocohnilembidae</taxon>
        <taxon>Pseudocohnilembus</taxon>
    </lineage>
</organism>
<dbReference type="Gene3D" id="1.10.238.10">
    <property type="entry name" value="EF-hand"/>
    <property type="match status" value="1"/>
</dbReference>
<feature type="transmembrane region" description="Helical" evidence="4">
    <location>
        <begin position="1050"/>
        <end position="1074"/>
    </location>
</feature>
<reference evidence="6 7" key="1">
    <citation type="journal article" date="2015" name="Sci. Rep.">
        <title>Genome of the facultative scuticociliatosis pathogen Pseudocohnilembus persalinus provides insight into its virulence through horizontal gene transfer.</title>
        <authorList>
            <person name="Xiong J."/>
            <person name="Wang G."/>
            <person name="Cheng J."/>
            <person name="Tian M."/>
            <person name="Pan X."/>
            <person name="Warren A."/>
            <person name="Jiang C."/>
            <person name="Yuan D."/>
            <person name="Miao W."/>
        </authorList>
    </citation>
    <scope>NUCLEOTIDE SEQUENCE [LARGE SCALE GENOMIC DNA]</scope>
    <source>
        <strain evidence="6">36N120E</strain>
    </source>
</reference>
<keyword evidence="7" id="KW-1185">Reference proteome</keyword>
<dbReference type="GO" id="GO:0005509">
    <property type="term" value="F:calcium ion binding"/>
    <property type="evidence" value="ECO:0007669"/>
    <property type="project" value="InterPro"/>
</dbReference>
<dbReference type="SUPFAM" id="SSF47473">
    <property type="entry name" value="EF-hand"/>
    <property type="match status" value="1"/>
</dbReference>
<dbReference type="AlphaFoldDB" id="A0A0V0QID2"/>
<evidence type="ECO:0000256" key="2">
    <source>
        <dbReference type="SAM" id="Coils"/>
    </source>
</evidence>
<evidence type="ECO:0000256" key="4">
    <source>
        <dbReference type="SAM" id="Phobius"/>
    </source>
</evidence>
<feature type="coiled-coil region" evidence="2">
    <location>
        <begin position="541"/>
        <end position="582"/>
    </location>
</feature>
<evidence type="ECO:0000259" key="5">
    <source>
        <dbReference type="PROSITE" id="PS50222"/>
    </source>
</evidence>
<dbReference type="InterPro" id="IPR011992">
    <property type="entry name" value="EF-hand-dom_pair"/>
</dbReference>
<comment type="caution">
    <text evidence="6">The sequence shown here is derived from an EMBL/GenBank/DDBJ whole genome shotgun (WGS) entry which is preliminary data.</text>
</comment>